<gene>
    <name evidence="1" type="ORF">S03H2_22284</name>
</gene>
<dbReference type="AlphaFoldDB" id="X1G1T0"/>
<sequence>MSREEIEGIKSGIETIRKIMKLQNEIFTCKIKQ</sequence>
<comment type="caution">
    <text evidence="1">The sequence shown here is derived from an EMBL/GenBank/DDBJ whole genome shotgun (WGS) entry which is preliminary data.</text>
</comment>
<proteinExistence type="predicted"/>
<organism evidence="1">
    <name type="scientific">marine sediment metagenome</name>
    <dbReference type="NCBI Taxonomy" id="412755"/>
    <lineage>
        <taxon>unclassified sequences</taxon>
        <taxon>metagenomes</taxon>
        <taxon>ecological metagenomes</taxon>
    </lineage>
</organism>
<reference evidence="1" key="1">
    <citation type="journal article" date="2014" name="Front. Microbiol.">
        <title>High frequency of phylogenetically diverse reductive dehalogenase-homologous genes in deep subseafloor sedimentary metagenomes.</title>
        <authorList>
            <person name="Kawai M."/>
            <person name="Futagami T."/>
            <person name="Toyoda A."/>
            <person name="Takaki Y."/>
            <person name="Nishi S."/>
            <person name="Hori S."/>
            <person name="Arai W."/>
            <person name="Tsubouchi T."/>
            <person name="Morono Y."/>
            <person name="Uchiyama I."/>
            <person name="Ito T."/>
            <person name="Fujiyama A."/>
            <person name="Inagaki F."/>
            <person name="Takami H."/>
        </authorList>
    </citation>
    <scope>NUCLEOTIDE SEQUENCE</scope>
    <source>
        <strain evidence="1">Expedition CK06-06</strain>
    </source>
</reference>
<dbReference type="EMBL" id="BARU01011976">
    <property type="protein sequence ID" value="GAH35524.1"/>
    <property type="molecule type" value="Genomic_DNA"/>
</dbReference>
<evidence type="ECO:0000313" key="1">
    <source>
        <dbReference type="EMBL" id="GAH35524.1"/>
    </source>
</evidence>
<protein>
    <submittedName>
        <fullName evidence="1">Uncharacterized protein</fullName>
    </submittedName>
</protein>
<feature type="non-terminal residue" evidence="1">
    <location>
        <position position="33"/>
    </location>
</feature>
<accession>X1G1T0</accession>
<name>X1G1T0_9ZZZZ</name>